<organism evidence="8 9">
    <name type="scientific">Aspergillus pseudoustus</name>
    <dbReference type="NCBI Taxonomy" id="1810923"/>
    <lineage>
        <taxon>Eukaryota</taxon>
        <taxon>Fungi</taxon>
        <taxon>Dikarya</taxon>
        <taxon>Ascomycota</taxon>
        <taxon>Pezizomycotina</taxon>
        <taxon>Eurotiomycetes</taxon>
        <taxon>Eurotiomycetidae</taxon>
        <taxon>Eurotiales</taxon>
        <taxon>Aspergillaceae</taxon>
        <taxon>Aspergillus</taxon>
        <taxon>Aspergillus subgen. Nidulantes</taxon>
    </lineage>
</organism>
<accession>A0ABR4JXQ0</accession>
<dbReference type="PANTHER" id="PTHR42973">
    <property type="entry name" value="BINDING OXIDOREDUCTASE, PUTATIVE (AFU_ORTHOLOGUE AFUA_1G17690)-RELATED"/>
    <property type="match status" value="1"/>
</dbReference>
<evidence type="ECO:0000256" key="2">
    <source>
        <dbReference type="ARBA" id="ARBA00005466"/>
    </source>
</evidence>
<dbReference type="PANTHER" id="PTHR42973:SF9">
    <property type="entry name" value="FAD-BINDING PCMH-TYPE DOMAIN-CONTAINING PROTEIN-RELATED"/>
    <property type="match status" value="1"/>
</dbReference>
<keyword evidence="4" id="KW-0274">FAD</keyword>
<evidence type="ECO:0000256" key="1">
    <source>
        <dbReference type="ARBA" id="ARBA00001974"/>
    </source>
</evidence>
<evidence type="ECO:0000313" key="9">
    <source>
        <dbReference type="Proteomes" id="UP001610446"/>
    </source>
</evidence>
<dbReference type="Pfam" id="PF01565">
    <property type="entry name" value="FAD_binding_4"/>
    <property type="match status" value="1"/>
</dbReference>
<evidence type="ECO:0000256" key="3">
    <source>
        <dbReference type="ARBA" id="ARBA00022630"/>
    </source>
</evidence>
<evidence type="ECO:0000259" key="7">
    <source>
        <dbReference type="PROSITE" id="PS51387"/>
    </source>
</evidence>
<dbReference type="PROSITE" id="PS51387">
    <property type="entry name" value="FAD_PCMH"/>
    <property type="match status" value="1"/>
</dbReference>
<comment type="similarity">
    <text evidence="2">Belongs to the oxygen-dependent FAD-linked oxidoreductase family.</text>
</comment>
<dbReference type="EMBL" id="JBFXLU010000081">
    <property type="protein sequence ID" value="KAL2844379.1"/>
    <property type="molecule type" value="Genomic_DNA"/>
</dbReference>
<proteinExistence type="inferred from homology"/>
<evidence type="ECO:0000256" key="4">
    <source>
        <dbReference type="ARBA" id="ARBA00022827"/>
    </source>
</evidence>
<feature type="domain" description="FAD-binding PCMH-type" evidence="7">
    <location>
        <begin position="64"/>
        <end position="238"/>
    </location>
</feature>
<sequence length="491" mass="53288">MVSFLRFAPALGVLLAQLTVASNSNSYGNNTNDDISALVRHLSRGAEVFYPSAANWSEVTPRWSTNDAPTFFAAIKPGTTGDVQNIVRFASRNDIPFLAVGGGHGFTTTLGEVQNGLQIDLSPFDKIAVDAKRNRVTIGGGVRFRDIMDPLYAAGKEIQTGSCPCVGMIGASLGAGVGKYQGIHGLIIDALESVKLVTASGNLITVSKYQEPDLFWGLRGAGFNFGIVTEATYKIHDLTNGGSVMNADFLFAGSFNETFYEVLASFNGKLPPKLALFAVPAYDPTSGPTLILNAVYIGPQEEGLSLLKPFLDIPYLRRNITQLPWNKVFDAHMFGGIAATCTGGNPQNNWSQAMAKVDAPTFIAYYNALAELWRTHPAAANAIMSIEVFSPQAALAVPDRETSYPFRDTGVQVIFNFPVNDDTVTAFAERWVPEFVKTGGFNESRVYVSYAHGDEPLETKYGARKLPRLLRLKKKWDPKGIFSFNNGLPVV</sequence>
<dbReference type="InterPro" id="IPR016166">
    <property type="entry name" value="FAD-bd_PCMH"/>
</dbReference>
<keyword evidence="9" id="KW-1185">Reference proteome</keyword>
<evidence type="ECO:0000256" key="6">
    <source>
        <dbReference type="SAM" id="SignalP"/>
    </source>
</evidence>
<comment type="caution">
    <text evidence="8">The sequence shown here is derived from an EMBL/GenBank/DDBJ whole genome shotgun (WGS) entry which is preliminary data.</text>
</comment>
<dbReference type="Gene3D" id="3.30.465.10">
    <property type="match status" value="1"/>
</dbReference>
<dbReference type="InterPro" id="IPR012951">
    <property type="entry name" value="BBE"/>
</dbReference>
<comment type="cofactor">
    <cofactor evidence="1">
        <name>FAD</name>
        <dbReference type="ChEBI" id="CHEBI:57692"/>
    </cofactor>
</comment>
<gene>
    <name evidence="8" type="ORF">BJY01DRAFT_263999</name>
</gene>
<evidence type="ECO:0000256" key="5">
    <source>
        <dbReference type="ARBA" id="ARBA00023002"/>
    </source>
</evidence>
<dbReference type="InterPro" id="IPR036318">
    <property type="entry name" value="FAD-bd_PCMH-like_sf"/>
</dbReference>
<feature type="chain" id="PRO_5047523017" evidence="6">
    <location>
        <begin position="24"/>
        <end position="491"/>
    </location>
</feature>
<keyword evidence="5" id="KW-0560">Oxidoreductase</keyword>
<evidence type="ECO:0000313" key="8">
    <source>
        <dbReference type="EMBL" id="KAL2844379.1"/>
    </source>
</evidence>
<dbReference type="Proteomes" id="UP001610446">
    <property type="component" value="Unassembled WGS sequence"/>
</dbReference>
<feature type="signal peptide" evidence="6">
    <location>
        <begin position="1"/>
        <end position="23"/>
    </location>
</feature>
<keyword evidence="3" id="KW-0285">Flavoprotein</keyword>
<protein>
    <submittedName>
        <fullName evidence="8">FAD-dependent oxidase</fullName>
    </submittedName>
</protein>
<name>A0ABR4JXQ0_9EURO</name>
<dbReference type="InterPro" id="IPR006094">
    <property type="entry name" value="Oxid_FAD_bind_N"/>
</dbReference>
<dbReference type="InterPro" id="IPR016169">
    <property type="entry name" value="FAD-bd_PCMH_sub2"/>
</dbReference>
<dbReference type="Gene3D" id="3.40.462.20">
    <property type="match status" value="1"/>
</dbReference>
<keyword evidence="6" id="KW-0732">Signal</keyword>
<reference evidence="8 9" key="1">
    <citation type="submission" date="2024-07" db="EMBL/GenBank/DDBJ databases">
        <title>Section-level genome sequencing and comparative genomics of Aspergillus sections Usti and Cavernicolus.</title>
        <authorList>
            <consortium name="Lawrence Berkeley National Laboratory"/>
            <person name="Nybo J.L."/>
            <person name="Vesth T.C."/>
            <person name="Theobald S."/>
            <person name="Frisvad J.C."/>
            <person name="Larsen T.O."/>
            <person name="Kjaerboelling I."/>
            <person name="Rothschild-Mancinelli K."/>
            <person name="Lyhne E.K."/>
            <person name="Kogle M.E."/>
            <person name="Barry K."/>
            <person name="Clum A."/>
            <person name="Na H."/>
            <person name="Ledsgaard L."/>
            <person name="Lin J."/>
            <person name="Lipzen A."/>
            <person name="Kuo A."/>
            <person name="Riley R."/>
            <person name="Mondo S."/>
            <person name="Labutti K."/>
            <person name="Haridas S."/>
            <person name="Pangalinan J."/>
            <person name="Salamov A.A."/>
            <person name="Simmons B.A."/>
            <person name="Magnuson J.K."/>
            <person name="Chen J."/>
            <person name="Drula E."/>
            <person name="Henrissat B."/>
            <person name="Wiebenga A."/>
            <person name="Lubbers R.J."/>
            <person name="Gomes A.C."/>
            <person name="Makela M.R."/>
            <person name="Stajich J."/>
            <person name="Grigoriev I.V."/>
            <person name="Mortensen U.H."/>
            <person name="De Vries R.P."/>
            <person name="Baker S.E."/>
            <person name="Andersen M.R."/>
        </authorList>
    </citation>
    <scope>NUCLEOTIDE SEQUENCE [LARGE SCALE GENOMIC DNA]</scope>
    <source>
        <strain evidence="8 9">CBS 123904</strain>
    </source>
</reference>
<dbReference type="Pfam" id="PF08031">
    <property type="entry name" value="BBE"/>
    <property type="match status" value="1"/>
</dbReference>
<dbReference type="SUPFAM" id="SSF56176">
    <property type="entry name" value="FAD-binding/transporter-associated domain-like"/>
    <property type="match status" value="1"/>
</dbReference>
<dbReference type="InterPro" id="IPR050416">
    <property type="entry name" value="FAD-linked_Oxidoreductase"/>
</dbReference>